<name>L1J592_GUITC</name>
<dbReference type="AlphaFoldDB" id="L1J592"/>
<feature type="compositionally biased region" description="Low complexity" evidence="1">
    <location>
        <begin position="221"/>
        <end position="234"/>
    </location>
</feature>
<feature type="compositionally biased region" description="Basic and acidic residues" evidence="1">
    <location>
        <begin position="60"/>
        <end position="69"/>
    </location>
</feature>
<dbReference type="GeneID" id="17300092"/>
<organism evidence="2">
    <name type="scientific">Guillardia theta (strain CCMP2712)</name>
    <name type="common">Cryptophyte</name>
    <dbReference type="NCBI Taxonomy" id="905079"/>
    <lineage>
        <taxon>Eukaryota</taxon>
        <taxon>Cryptophyceae</taxon>
        <taxon>Pyrenomonadales</taxon>
        <taxon>Geminigeraceae</taxon>
        <taxon>Guillardia</taxon>
    </lineage>
</organism>
<protein>
    <submittedName>
        <fullName evidence="2 3">Uncharacterized protein</fullName>
    </submittedName>
</protein>
<proteinExistence type="predicted"/>
<evidence type="ECO:0000313" key="3">
    <source>
        <dbReference type="EnsemblProtists" id="EKX43502"/>
    </source>
</evidence>
<feature type="compositionally biased region" description="Polar residues" evidence="1">
    <location>
        <begin position="337"/>
        <end position="347"/>
    </location>
</feature>
<feature type="region of interest" description="Disordered" evidence="1">
    <location>
        <begin position="326"/>
        <end position="347"/>
    </location>
</feature>
<dbReference type="EnsemblProtists" id="EKX43502">
    <property type="protein sequence ID" value="EKX43502"/>
    <property type="gene ID" value="GUITHDRAFT_110626"/>
</dbReference>
<gene>
    <name evidence="2" type="ORF">GUITHDRAFT_110626</name>
</gene>
<sequence length="347" mass="39008">MAFHYTYGMRGYSLCAECLAPIDPSAAPLASVCKHRLCNKCWLGLLRKNGENWSNNNCGGEERKQDSRGRQQGRGLNTGGTIAQLQDATNTDNAEAFTSIAKRFNDSAFKPFLRFPNDVHLSKRAEPNLEPRRVIDPEEVSRRIQDIRRVYTKAVSSWERSDLKSPLLEDFFVFCRDTHDDKDHHKTYWLDVYYLRNLIVQGYNQDVTKLFVDSGGIPQPDAEAQESSQSQQEAQDQRANKRAKLDDNGESAGAEGSSTLSDAADRTYAQIKITMKAMAESEEARKHYLWSKSLLRATEALSNDRLSQEVRALYERQVVHYSRLLDEATGGGGEARSSLTPSNATAS</sequence>
<dbReference type="RefSeq" id="XP_005830482.1">
    <property type="nucleotide sequence ID" value="XM_005830425.1"/>
</dbReference>
<dbReference type="PaxDb" id="55529-EKX43502"/>
<dbReference type="Proteomes" id="UP000011087">
    <property type="component" value="Unassembled WGS sequence"/>
</dbReference>
<feature type="region of interest" description="Disordered" evidence="1">
    <location>
        <begin position="54"/>
        <end position="78"/>
    </location>
</feature>
<feature type="region of interest" description="Disordered" evidence="1">
    <location>
        <begin position="214"/>
        <end position="261"/>
    </location>
</feature>
<feature type="compositionally biased region" description="Basic and acidic residues" evidence="1">
    <location>
        <begin position="235"/>
        <end position="247"/>
    </location>
</feature>
<keyword evidence="4" id="KW-1185">Reference proteome</keyword>
<accession>L1J592</accession>
<evidence type="ECO:0000313" key="2">
    <source>
        <dbReference type="EMBL" id="EKX43502.1"/>
    </source>
</evidence>
<evidence type="ECO:0000313" key="4">
    <source>
        <dbReference type="Proteomes" id="UP000011087"/>
    </source>
</evidence>
<dbReference type="KEGG" id="gtt:GUITHDRAFT_110626"/>
<reference evidence="2 4" key="1">
    <citation type="journal article" date="2012" name="Nature">
        <title>Algal genomes reveal evolutionary mosaicism and the fate of nucleomorphs.</title>
        <authorList>
            <consortium name="DOE Joint Genome Institute"/>
            <person name="Curtis B.A."/>
            <person name="Tanifuji G."/>
            <person name="Burki F."/>
            <person name="Gruber A."/>
            <person name="Irimia M."/>
            <person name="Maruyama S."/>
            <person name="Arias M.C."/>
            <person name="Ball S.G."/>
            <person name="Gile G.H."/>
            <person name="Hirakawa Y."/>
            <person name="Hopkins J.F."/>
            <person name="Kuo A."/>
            <person name="Rensing S.A."/>
            <person name="Schmutz J."/>
            <person name="Symeonidi A."/>
            <person name="Elias M."/>
            <person name="Eveleigh R.J."/>
            <person name="Herman E.K."/>
            <person name="Klute M.J."/>
            <person name="Nakayama T."/>
            <person name="Obornik M."/>
            <person name="Reyes-Prieto A."/>
            <person name="Armbrust E.V."/>
            <person name="Aves S.J."/>
            <person name="Beiko R.G."/>
            <person name="Coutinho P."/>
            <person name="Dacks J.B."/>
            <person name="Durnford D.G."/>
            <person name="Fast N.M."/>
            <person name="Green B.R."/>
            <person name="Grisdale C.J."/>
            <person name="Hempel F."/>
            <person name="Henrissat B."/>
            <person name="Hoppner M.P."/>
            <person name="Ishida K."/>
            <person name="Kim E."/>
            <person name="Koreny L."/>
            <person name="Kroth P.G."/>
            <person name="Liu Y."/>
            <person name="Malik S.B."/>
            <person name="Maier U.G."/>
            <person name="McRose D."/>
            <person name="Mock T."/>
            <person name="Neilson J.A."/>
            <person name="Onodera N.T."/>
            <person name="Poole A.M."/>
            <person name="Pritham E.J."/>
            <person name="Richards T.A."/>
            <person name="Rocap G."/>
            <person name="Roy S.W."/>
            <person name="Sarai C."/>
            <person name="Schaack S."/>
            <person name="Shirato S."/>
            <person name="Slamovits C.H."/>
            <person name="Spencer D.F."/>
            <person name="Suzuki S."/>
            <person name="Worden A.Z."/>
            <person name="Zauner S."/>
            <person name="Barry K."/>
            <person name="Bell C."/>
            <person name="Bharti A.K."/>
            <person name="Crow J.A."/>
            <person name="Grimwood J."/>
            <person name="Kramer R."/>
            <person name="Lindquist E."/>
            <person name="Lucas S."/>
            <person name="Salamov A."/>
            <person name="McFadden G.I."/>
            <person name="Lane C.E."/>
            <person name="Keeling P.J."/>
            <person name="Gray M.W."/>
            <person name="Grigoriev I.V."/>
            <person name="Archibald J.M."/>
        </authorList>
    </citation>
    <scope>NUCLEOTIDE SEQUENCE</scope>
    <source>
        <strain evidence="2 4">CCMP2712</strain>
    </source>
</reference>
<evidence type="ECO:0000256" key="1">
    <source>
        <dbReference type="SAM" id="MobiDB-lite"/>
    </source>
</evidence>
<reference evidence="3" key="3">
    <citation type="submission" date="2016-03" db="UniProtKB">
        <authorList>
            <consortium name="EnsemblProtists"/>
        </authorList>
    </citation>
    <scope>IDENTIFICATION</scope>
</reference>
<reference evidence="4" key="2">
    <citation type="submission" date="2012-11" db="EMBL/GenBank/DDBJ databases">
        <authorList>
            <person name="Kuo A."/>
            <person name="Curtis B.A."/>
            <person name="Tanifuji G."/>
            <person name="Burki F."/>
            <person name="Gruber A."/>
            <person name="Irimia M."/>
            <person name="Maruyama S."/>
            <person name="Arias M.C."/>
            <person name="Ball S.G."/>
            <person name="Gile G.H."/>
            <person name="Hirakawa Y."/>
            <person name="Hopkins J.F."/>
            <person name="Rensing S.A."/>
            <person name="Schmutz J."/>
            <person name="Symeonidi A."/>
            <person name="Elias M."/>
            <person name="Eveleigh R.J."/>
            <person name="Herman E.K."/>
            <person name="Klute M.J."/>
            <person name="Nakayama T."/>
            <person name="Obornik M."/>
            <person name="Reyes-Prieto A."/>
            <person name="Armbrust E.V."/>
            <person name="Aves S.J."/>
            <person name="Beiko R.G."/>
            <person name="Coutinho P."/>
            <person name="Dacks J.B."/>
            <person name="Durnford D.G."/>
            <person name="Fast N.M."/>
            <person name="Green B.R."/>
            <person name="Grisdale C."/>
            <person name="Hempe F."/>
            <person name="Henrissat B."/>
            <person name="Hoppner M.P."/>
            <person name="Ishida K.-I."/>
            <person name="Kim E."/>
            <person name="Koreny L."/>
            <person name="Kroth P.G."/>
            <person name="Liu Y."/>
            <person name="Malik S.-B."/>
            <person name="Maier U.G."/>
            <person name="McRose D."/>
            <person name="Mock T."/>
            <person name="Neilson J.A."/>
            <person name="Onodera N.T."/>
            <person name="Poole A.M."/>
            <person name="Pritham E.J."/>
            <person name="Richards T.A."/>
            <person name="Rocap G."/>
            <person name="Roy S.W."/>
            <person name="Sarai C."/>
            <person name="Schaack S."/>
            <person name="Shirato S."/>
            <person name="Slamovits C.H."/>
            <person name="Spencer D.F."/>
            <person name="Suzuki S."/>
            <person name="Worden A.Z."/>
            <person name="Zauner S."/>
            <person name="Barry K."/>
            <person name="Bell C."/>
            <person name="Bharti A.K."/>
            <person name="Crow J.A."/>
            <person name="Grimwood J."/>
            <person name="Kramer R."/>
            <person name="Lindquist E."/>
            <person name="Lucas S."/>
            <person name="Salamov A."/>
            <person name="McFadden G.I."/>
            <person name="Lane C.E."/>
            <person name="Keeling P.J."/>
            <person name="Gray M.W."/>
            <person name="Grigoriev I.V."/>
            <person name="Archibald J.M."/>
        </authorList>
    </citation>
    <scope>NUCLEOTIDE SEQUENCE</scope>
    <source>
        <strain evidence="4">CCMP2712</strain>
    </source>
</reference>
<dbReference type="HOGENOM" id="CLU_800357_0_0_1"/>
<dbReference type="EMBL" id="JH993010">
    <property type="protein sequence ID" value="EKX43502.1"/>
    <property type="molecule type" value="Genomic_DNA"/>
</dbReference>